<feature type="compositionally biased region" description="Basic and acidic residues" evidence="1">
    <location>
        <begin position="163"/>
        <end position="173"/>
    </location>
</feature>
<evidence type="ECO:0000256" key="1">
    <source>
        <dbReference type="SAM" id="MobiDB-lite"/>
    </source>
</evidence>
<dbReference type="PROSITE" id="PS51257">
    <property type="entry name" value="PROKAR_LIPOPROTEIN"/>
    <property type="match status" value="1"/>
</dbReference>
<gene>
    <name evidence="2" type="ORF">niasHT_021325</name>
</gene>
<evidence type="ECO:0000313" key="2">
    <source>
        <dbReference type="EMBL" id="KAL3098466.1"/>
    </source>
</evidence>
<evidence type="ECO:0000313" key="3">
    <source>
        <dbReference type="Proteomes" id="UP001620626"/>
    </source>
</evidence>
<dbReference type="AlphaFoldDB" id="A0ABD2K6F3"/>
<dbReference type="Proteomes" id="UP001620626">
    <property type="component" value="Unassembled WGS sequence"/>
</dbReference>
<proteinExistence type="predicted"/>
<reference evidence="2 3" key="1">
    <citation type="submission" date="2024-10" db="EMBL/GenBank/DDBJ databases">
        <authorList>
            <person name="Kim D."/>
        </authorList>
    </citation>
    <scope>NUCLEOTIDE SEQUENCE [LARGE SCALE GENOMIC DNA]</scope>
    <source>
        <strain evidence="2">BH-2024</strain>
    </source>
</reference>
<feature type="region of interest" description="Disordered" evidence="1">
    <location>
        <begin position="45"/>
        <end position="66"/>
    </location>
</feature>
<organism evidence="2 3">
    <name type="scientific">Heterodera trifolii</name>
    <dbReference type="NCBI Taxonomy" id="157864"/>
    <lineage>
        <taxon>Eukaryota</taxon>
        <taxon>Metazoa</taxon>
        <taxon>Ecdysozoa</taxon>
        <taxon>Nematoda</taxon>
        <taxon>Chromadorea</taxon>
        <taxon>Rhabditida</taxon>
        <taxon>Tylenchina</taxon>
        <taxon>Tylenchomorpha</taxon>
        <taxon>Tylenchoidea</taxon>
        <taxon>Heteroderidae</taxon>
        <taxon>Heteroderinae</taxon>
        <taxon>Heterodera</taxon>
    </lineage>
</organism>
<feature type="region of interest" description="Disordered" evidence="1">
    <location>
        <begin position="138"/>
        <end position="176"/>
    </location>
</feature>
<feature type="compositionally biased region" description="Basic residues" evidence="1">
    <location>
        <begin position="46"/>
        <end position="61"/>
    </location>
</feature>
<keyword evidence="3" id="KW-1185">Reference proteome</keyword>
<comment type="caution">
    <text evidence="2">The sequence shown here is derived from an EMBL/GenBank/DDBJ whole genome shotgun (WGS) entry which is preliminary data.</text>
</comment>
<name>A0ABD2K6F3_9BILA</name>
<accession>A0ABD2K6F3</accession>
<protein>
    <submittedName>
        <fullName evidence="2">Uncharacterized protein</fullName>
    </submittedName>
</protein>
<sequence>MDRWRRLPGGPAILAAVGCTISIHLPSAEKKRRQFYCHPFFFSTGKQKRKSKNGNKNRRINRQNEQNELLEGRLKWSFGSQHINYCILSLNQRRSELGRVSSIKTTFRHGLWKKVDRVGHPNGPELDDALLPAEAPHATADGSISSSTTAGGRRGWRKGQRTTKTEEGGEGHGEWSLIFSPLDPTDKASFTHRMRVNRPATVKWVKCNAFVGLLTIFFPADGRRDPLKAFIARVGVELFLFASDLRETDGPQQKEWQKMI</sequence>
<dbReference type="EMBL" id="JBICBT010000823">
    <property type="protein sequence ID" value="KAL3098466.1"/>
    <property type="molecule type" value="Genomic_DNA"/>
</dbReference>